<feature type="transmembrane region" description="Helical" evidence="1">
    <location>
        <begin position="383"/>
        <end position="407"/>
    </location>
</feature>
<dbReference type="PANTHER" id="PTHR32063:SF0">
    <property type="entry name" value="SWARMING MOTILITY PROTEIN SWRC"/>
    <property type="match status" value="1"/>
</dbReference>
<feature type="transmembrane region" description="Helical" evidence="1">
    <location>
        <begin position="887"/>
        <end position="907"/>
    </location>
</feature>
<dbReference type="Gene3D" id="3.30.2090.10">
    <property type="entry name" value="Multidrug efflux transporter AcrB TolC docking domain, DN and DC subdomains"/>
    <property type="match status" value="2"/>
</dbReference>
<evidence type="ECO:0000313" key="3">
    <source>
        <dbReference type="Proteomes" id="UP000017881"/>
    </source>
</evidence>
<dbReference type="SUPFAM" id="SSF82693">
    <property type="entry name" value="Multidrug efflux transporter AcrB pore domain, PN1, PN2, PC1 and PC2 subdomains"/>
    <property type="match status" value="2"/>
</dbReference>
<dbReference type="EMBL" id="CP005963">
    <property type="protein sequence ID" value="AGM41688.1"/>
    <property type="molecule type" value="Genomic_DNA"/>
</dbReference>
<feature type="transmembrane region" description="Helical" evidence="1">
    <location>
        <begin position="913"/>
        <end position="941"/>
    </location>
</feature>
<dbReference type="Pfam" id="PF00873">
    <property type="entry name" value="ACR_tran"/>
    <property type="match status" value="1"/>
</dbReference>
<dbReference type="SUPFAM" id="SSF82866">
    <property type="entry name" value="Multidrug efflux transporter AcrB transmembrane domain"/>
    <property type="match status" value="2"/>
</dbReference>
<sequence>MRALIAAAFSRSRSVTLVLLLVLAMGTIAYQDIPKEAEPDVNIPVIYVSMAYEGISPEDAERLLVRPMERELSSIEGLDEIKGTATEGFASVTLEFDAGFDADRALDDVREGVDIAKSELPQGAEEPRVSEVNVALFPVLTVGLSGPVPERALIDVAEDLQDRIEALPGVLEADIGGNREEQLEVAVDDRVMQTYDVSYADLFNLVDRNNRLIAAGALDTGAGRLSVKVPGVIENMDDVLGLPVKVDGDRVVTFSDVATVRRTFKDPNEFARINGQPAVTLEVSKRLGANIIEVNDQIRSIVAEVGAEWPSSLEVTYLQDRSEDIRTMLRDLQNNVVTAVVLVMIVVVAVMGWRPALLVGLAIPGAFLTGILAVHAMGYTMNIVVLFSLILVVGMLVDAAIVVVELAERRMTEGWSPTEAYRYGAQRMSWPITAATVTTLAVFVPLLFWSGLVGQFMKYLPITVLVTLAASLVMALIFIPVLGGWFARPGGHQGAHFERIRIAESGDLTTLTGFSGAYARFLGGALQRPGSVALFMLAAVISTYIAYGRFGAGVEFFPSTEPDYARVQVQARGDLSIYEKDELVRAVEERLADFDEVEFAYTRVFADPTRTGGQSLARDAIGIVQLDFVDWTRRRPAEAIVGDIRGALGDIPGIRVQITQQQQGPGQAKPIELQLSGLSDQLDAGVERVRERMRELGGFADVQDNRPLPGIDWSLQVDRERAARYNADVQLVGNAVQLVTNGVLIADYRPDDADDELDIRVRFPVEQRSLDHLGQLRVPTQYGQVPVSNFVDFVPTPKVGTLERIDSQRVLTISADVESGRLVDERVQALRASLQSEPPPEGVQVSFKGEDEDQREAQAFLSQAFVVSIALMGIILVTQFNSLYQTTLVLSAIVLSSAGVLLGLMITQRPFSIVMGGVGMIALAGIVVNNNIVLIDTYNALRAEGMAVREAIIRTAAQRLRPVLLTSVTTVLGLMPMVLKLNVDLLGRNLEFNAPSTQWWAQLSATIAGGLTFATVLTLVLTPCLLMLGHNASEAVGRWRNR</sequence>
<feature type="transmembrane region" description="Helical" evidence="1">
    <location>
        <begin position="428"/>
        <end position="450"/>
    </location>
</feature>
<accession>R4VQG7</accession>
<dbReference type="AlphaFoldDB" id="R4VQG7"/>
<organism evidence="2 3">
    <name type="scientific">Spiribacter salinus M19-40</name>
    <dbReference type="NCBI Taxonomy" id="1260251"/>
    <lineage>
        <taxon>Bacteria</taxon>
        <taxon>Pseudomonadati</taxon>
        <taxon>Pseudomonadota</taxon>
        <taxon>Gammaproteobacteria</taxon>
        <taxon>Chromatiales</taxon>
        <taxon>Ectothiorhodospiraceae</taxon>
        <taxon>Spiribacter</taxon>
    </lineage>
</organism>
<dbReference type="GO" id="GO:0005886">
    <property type="term" value="C:plasma membrane"/>
    <property type="evidence" value="ECO:0007669"/>
    <property type="project" value="TreeGrafter"/>
</dbReference>
<dbReference type="SUPFAM" id="SSF82714">
    <property type="entry name" value="Multidrug efflux transporter AcrB TolC docking domain, DN and DC subdomains"/>
    <property type="match status" value="2"/>
</dbReference>
<keyword evidence="1" id="KW-0472">Membrane</keyword>
<dbReference type="eggNOG" id="COG0841">
    <property type="taxonomic scope" value="Bacteria"/>
</dbReference>
<keyword evidence="1" id="KW-0812">Transmembrane</keyword>
<feature type="transmembrane region" description="Helical" evidence="1">
    <location>
        <begin position="999"/>
        <end position="1028"/>
    </location>
</feature>
<dbReference type="RefSeq" id="WP_016353995.1">
    <property type="nucleotide sequence ID" value="NC_021291.1"/>
</dbReference>
<proteinExistence type="predicted"/>
<feature type="transmembrane region" description="Helical" evidence="1">
    <location>
        <begin position="462"/>
        <end position="487"/>
    </location>
</feature>
<dbReference type="PANTHER" id="PTHR32063">
    <property type="match status" value="1"/>
</dbReference>
<dbReference type="HOGENOM" id="CLU_002755_1_2_6"/>
<dbReference type="Gene3D" id="1.20.1640.10">
    <property type="entry name" value="Multidrug efflux transporter AcrB transmembrane domain"/>
    <property type="match status" value="2"/>
</dbReference>
<feature type="transmembrane region" description="Helical" evidence="1">
    <location>
        <begin position="530"/>
        <end position="547"/>
    </location>
</feature>
<keyword evidence="1" id="KW-1133">Transmembrane helix</keyword>
<gene>
    <name evidence="2" type="ORF">SPISAL_07970</name>
</gene>
<dbReference type="Gene3D" id="3.30.70.1320">
    <property type="entry name" value="Multidrug efflux transporter AcrB pore domain like"/>
    <property type="match status" value="1"/>
</dbReference>
<evidence type="ECO:0000256" key="1">
    <source>
        <dbReference type="SAM" id="Phobius"/>
    </source>
</evidence>
<dbReference type="KEGG" id="ssal:SPISAL_07970"/>
<dbReference type="Gene3D" id="3.30.70.1440">
    <property type="entry name" value="Multidrug efflux transporter AcrB pore domain"/>
    <property type="match status" value="1"/>
</dbReference>
<dbReference type="PATRIC" id="fig|1260251.3.peg.1614"/>
<reference evidence="2 3" key="1">
    <citation type="journal article" date="2013" name="Genome Announc.">
        <title>Draft Genome of Spiribacter salinus M19-40, an Abundant Gammaproteobacterium in Aquatic Hypersaline Environments.</title>
        <authorList>
            <person name="Leon M.J."/>
            <person name="Ghai R."/>
            <person name="Fernandez A.B."/>
            <person name="Sanchez-Porro C."/>
            <person name="Rodriguez-Valera F."/>
            <person name="Ventosa A."/>
        </authorList>
    </citation>
    <scope>NUCLEOTIDE SEQUENCE [LARGE SCALE GENOMIC DNA]</scope>
    <source>
        <strain evidence="2">M19-40</strain>
    </source>
</reference>
<evidence type="ECO:0000313" key="2">
    <source>
        <dbReference type="EMBL" id="AGM41688.1"/>
    </source>
</evidence>
<dbReference type="InterPro" id="IPR027463">
    <property type="entry name" value="AcrB_DN_DC_subdom"/>
</dbReference>
<feature type="transmembrane region" description="Helical" evidence="1">
    <location>
        <begin position="357"/>
        <end position="377"/>
    </location>
</feature>
<feature type="transmembrane region" description="Helical" evidence="1">
    <location>
        <begin position="962"/>
        <end position="979"/>
    </location>
</feature>
<name>R4VQG7_9GAMM</name>
<dbReference type="Proteomes" id="UP000017881">
    <property type="component" value="Chromosome"/>
</dbReference>
<dbReference type="OrthoDB" id="5287122at2"/>
<protein>
    <submittedName>
        <fullName evidence="2">Acriflavin resistance protein</fullName>
    </submittedName>
</protein>
<feature type="transmembrane region" description="Helical" evidence="1">
    <location>
        <begin position="860"/>
        <end position="880"/>
    </location>
</feature>
<feature type="transmembrane region" description="Helical" evidence="1">
    <location>
        <begin position="332"/>
        <end position="350"/>
    </location>
</feature>
<dbReference type="PRINTS" id="PR00702">
    <property type="entry name" value="ACRIFLAVINRP"/>
</dbReference>
<dbReference type="GO" id="GO:0042910">
    <property type="term" value="F:xenobiotic transmembrane transporter activity"/>
    <property type="evidence" value="ECO:0007669"/>
    <property type="project" value="TreeGrafter"/>
</dbReference>
<keyword evidence="3" id="KW-1185">Reference proteome</keyword>
<dbReference type="InterPro" id="IPR001036">
    <property type="entry name" value="Acrflvin-R"/>
</dbReference>
<dbReference type="Gene3D" id="3.30.70.1430">
    <property type="entry name" value="Multidrug efflux transporter AcrB pore domain"/>
    <property type="match status" value="2"/>
</dbReference>